<gene>
    <name evidence="2" type="ORF">SAMN05444266_104101</name>
</gene>
<evidence type="ECO:0000313" key="2">
    <source>
        <dbReference type="EMBL" id="SHL59243.1"/>
    </source>
</evidence>
<reference evidence="2 3" key="1">
    <citation type="submission" date="2016-11" db="EMBL/GenBank/DDBJ databases">
        <authorList>
            <person name="Jaros S."/>
            <person name="Januszkiewicz K."/>
            <person name="Wedrychowicz H."/>
        </authorList>
    </citation>
    <scope>NUCLEOTIDE SEQUENCE [LARGE SCALE GENOMIC DNA]</scope>
    <source>
        <strain evidence="2 3">DSM 27406</strain>
    </source>
</reference>
<organism evidence="2 3">
    <name type="scientific">Chitinophaga jiangningensis</name>
    <dbReference type="NCBI Taxonomy" id="1419482"/>
    <lineage>
        <taxon>Bacteria</taxon>
        <taxon>Pseudomonadati</taxon>
        <taxon>Bacteroidota</taxon>
        <taxon>Chitinophagia</taxon>
        <taxon>Chitinophagales</taxon>
        <taxon>Chitinophagaceae</taxon>
        <taxon>Chitinophaga</taxon>
    </lineage>
</organism>
<keyword evidence="3" id="KW-1185">Reference proteome</keyword>
<dbReference type="RefSeq" id="WP_073080663.1">
    <property type="nucleotide sequence ID" value="NZ_FRBL01000004.1"/>
</dbReference>
<dbReference type="Proteomes" id="UP000184420">
    <property type="component" value="Unassembled WGS sequence"/>
</dbReference>
<evidence type="ECO:0000256" key="1">
    <source>
        <dbReference type="SAM" id="SignalP"/>
    </source>
</evidence>
<name>A0A1M7BWF7_9BACT</name>
<dbReference type="AlphaFoldDB" id="A0A1M7BWF7"/>
<dbReference type="OrthoDB" id="632068at2"/>
<proteinExistence type="predicted"/>
<accession>A0A1M7BWF7</accession>
<feature type="chain" id="PRO_5012748559" evidence="1">
    <location>
        <begin position="23"/>
        <end position="323"/>
    </location>
</feature>
<evidence type="ECO:0000313" key="3">
    <source>
        <dbReference type="Proteomes" id="UP000184420"/>
    </source>
</evidence>
<feature type="signal peptide" evidence="1">
    <location>
        <begin position="1"/>
        <end position="22"/>
    </location>
</feature>
<protein>
    <submittedName>
        <fullName evidence="2">Uncharacterized protein</fullName>
    </submittedName>
</protein>
<sequence length="323" mass="36080">MKKTLFPVLGSLILLMTCYACTKSKSGAGPEKTPTAWNGETQKISLQFSGDLTVLESPLGQGQARITPDSVLYAVDIRVGNWLPFAQGVVRRLDSIEIPRGIYYKMQVTAIRRGSSPGLWQGDTANLTYFDRPIQRVNNYQITRDTAGLFAVKYDFMDSLSYFSVAVDASNKVRFRNSELDIFYCDYQGYPSDSGLTAINLNMRRLTYGFKFEPINFPGGTLNVDYGGMSAPKSLPVATAAQTENLYTADIHKITAYPFTEEVYLTLSWTRPNGQMVPLGSRWVTPKRNVLTTIKVTNPVQDGTPVKLNITEQTWTKDTVVVW</sequence>
<dbReference type="EMBL" id="FRBL01000004">
    <property type="protein sequence ID" value="SHL59243.1"/>
    <property type="molecule type" value="Genomic_DNA"/>
</dbReference>
<keyword evidence="1" id="KW-0732">Signal</keyword>